<dbReference type="PANTHER" id="PTHR43316">
    <property type="entry name" value="HYDROLASE, HALOACID DELAHOGENASE-RELATED"/>
    <property type="match status" value="1"/>
</dbReference>
<dbReference type="InterPro" id="IPR051540">
    <property type="entry name" value="S-2-haloacid_dehalogenase"/>
</dbReference>
<comment type="caution">
    <text evidence="2">The sequence shown here is derived from an EMBL/GenBank/DDBJ whole genome shotgun (WGS) entry which is preliminary data.</text>
</comment>
<dbReference type="EMBL" id="VBAK01000054">
    <property type="protein sequence ID" value="TMI92664.1"/>
    <property type="molecule type" value="Genomic_DNA"/>
</dbReference>
<sequence length="169" mass="18412">AYRPYHEILAVASARLMAALGHPFPADRERVLPDSLPSWRPFPEVPAVLRALQSEGRRLAILSNVDHALLRSSIARLGVEPHLTVTAEDCRSYKPARGHWDRFRDLSGAAAAATVHVAASQFHDIVPATALGFRTVFVNRHGEPVAAAPTRAVPDLRTLPEVIRDLAGP</sequence>
<dbReference type="PANTHER" id="PTHR43316:SF9">
    <property type="entry name" value="ACID DEHALOGENASE, PUTATIVE (AFU_ORTHOLOGUE AFUA_6G14460)-RELATED"/>
    <property type="match status" value="1"/>
</dbReference>
<feature type="non-terminal residue" evidence="2">
    <location>
        <position position="1"/>
    </location>
</feature>
<reference evidence="2 3" key="1">
    <citation type="journal article" date="2019" name="Nat. Microbiol.">
        <title>Mediterranean grassland soil C-N compound turnover is dependent on rainfall and depth, and is mediated by genomically divergent microorganisms.</title>
        <authorList>
            <person name="Diamond S."/>
            <person name="Andeer P.F."/>
            <person name="Li Z."/>
            <person name="Crits-Christoph A."/>
            <person name="Burstein D."/>
            <person name="Anantharaman K."/>
            <person name="Lane K.R."/>
            <person name="Thomas B.C."/>
            <person name="Pan C."/>
            <person name="Northen T.R."/>
            <person name="Banfield J.F."/>
        </authorList>
    </citation>
    <scope>NUCLEOTIDE SEQUENCE [LARGE SCALE GENOMIC DNA]</scope>
    <source>
        <strain evidence="2">NP_3</strain>
    </source>
</reference>
<evidence type="ECO:0008006" key="4">
    <source>
        <dbReference type="Google" id="ProtNLM"/>
    </source>
</evidence>
<dbReference type="InterPro" id="IPR036412">
    <property type="entry name" value="HAD-like_sf"/>
</dbReference>
<dbReference type="Proteomes" id="UP000318509">
    <property type="component" value="Unassembled WGS sequence"/>
</dbReference>
<gene>
    <name evidence="2" type="ORF">E6H00_02415</name>
</gene>
<proteinExistence type="predicted"/>
<dbReference type="Gene3D" id="3.40.50.1000">
    <property type="entry name" value="HAD superfamily/HAD-like"/>
    <property type="match status" value="1"/>
</dbReference>
<name>A0A537KA84_9BACT</name>
<evidence type="ECO:0000256" key="1">
    <source>
        <dbReference type="ARBA" id="ARBA00022801"/>
    </source>
</evidence>
<dbReference type="InterPro" id="IPR023214">
    <property type="entry name" value="HAD_sf"/>
</dbReference>
<dbReference type="SUPFAM" id="SSF56784">
    <property type="entry name" value="HAD-like"/>
    <property type="match status" value="1"/>
</dbReference>
<evidence type="ECO:0000313" key="2">
    <source>
        <dbReference type="EMBL" id="TMI92664.1"/>
    </source>
</evidence>
<evidence type="ECO:0000313" key="3">
    <source>
        <dbReference type="Proteomes" id="UP000318509"/>
    </source>
</evidence>
<accession>A0A537KA84</accession>
<keyword evidence="1" id="KW-0378">Hydrolase</keyword>
<organism evidence="2 3">
    <name type="scientific">Candidatus Segetimicrobium genomatis</name>
    <dbReference type="NCBI Taxonomy" id="2569760"/>
    <lineage>
        <taxon>Bacteria</taxon>
        <taxon>Bacillati</taxon>
        <taxon>Candidatus Sysuimicrobiota</taxon>
        <taxon>Candidatus Sysuimicrobiia</taxon>
        <taxon>Candidatus Sysuimicrobiales</taxon>
        <taxon>Candidatus Segetimicrobiaceae</taxon>
        <taxon>Candidatus Segetimicrobium</taxon>
    </lineage>
</organism>
<dbReference type="GO" id="GO:0016787">
    <property type="term" value="F:hydrolase activity"/>
    <property type="evidence" value="ECO:0007669"/>
    <property type="project" value="UniProtKB-KW"/>
</dbReference>
<protein>
    <recommendedName>
        <fullName evidence="4">HAD family hydrolase</fullName>
    </recommendedName>
</protein>
<dbReference type="AlphaFoldDB" id="A0A537KA84"/>